<feature type="domain" description="F-box associated beta-propeller type 1" evidence="1">
    <location>
        <begin position="54"/>
        <end position="300"/>
    </location>
</feature>
<evidence type="ECO:0000259" key="1">
    <source>
        <dbReference type="Pfam" id="PF07734"/>
    </source>
</evidence>
<keyword evidence="3" id="KW-1185">Reference proteome</keyword>
<reference evidence="2" key="1">
    <citation type="journal article" date="2023" name="Plant J.">
        <title>Genome sequences and population genomics provide insights into the demographic history, inbreeding, and mutation load of two 'living fossil' tree species of Dipteronia.</title>
        <authorList>
            <person name="Feng Y."/>
            <person name="Comes H.P."/>
            <person name="Chen J."/>
            <person name="Zhu S."/>
            <person name="Lu R."/>
            <person name="Zhang X."/>
            <person name="Li P."/>
            <person name="Qiu J."/>
            <person name="Olsen K.M."/>
            <person name="Qiu Y."/>
        </authorList>
    </citation>
    <scope>NUCLEOTIDE SEQUENCE</scope>
    <source>
        <strain evidence="2">NBL</strain>
    </source>
</reference>
<dbReference type="InterPro" id="IPR006527">
    <property type="entry name" value="F-box-assoc_dom_typ1"/>
</dbReference>
<sequence length="322" mass="38050">MEKRDGRRKRGVSAARSDWEWRKEEIKSGDLESITYDVDKVDAVKLDFDIEGREWNPWINYSSYSDGLLCIVLEKCFWLYNPSTRERKQVKFQSDRKFCLGFGFSYVDSIDDYKFVRIHPLGKIIVEIYSLRKDSWKSIEHDIWYSFHEPMGYPLNGAIHWDYNDYSNCGFIGNPISVIVVFDFFEESFQTLTLPNTISGSQFGNFGGHLCMESRSRWGDTSEFWVMKEYGVKASWTKILTMNDISYPQPLCYLKNTNIMMFYKSEGLAFYNPEYRKFKKIENEGIQMLFVYPYVENLVSLNYENHFTTEGNHIIPPILNLF</sequence>
<name>A0AAE0AHC3_9ROSI</name>
<dbReference type="Pfam" id="PF07734">
    <property type="entry name" value="FBA_1"/>
    <property type="match status" value="1"/>
</dbReference>
<gene>
    <name evidence="2" type="ORF">Dsin_011951</name>
</gene>
<dbReference type="PANTHER" id="PTHR31672">
    <property type="entry name" value="BNACNNG10540D PROTEIN"/>
    <property type="match status" value="1"/>
</dbReference>
<dbReference type="InterPro" id="IPR050796">
    <property type="entry name" value="SCF_F-box_component"/>
</dbReference>
<dbReference type="InterPro" id="IPR017451">
    <property type="entry name" value="F-box-assoc_interact_dom"/>
</dbReference>
<protein>
    <recommendedName>
        <fullName evidence="1">F-box associated beta-propeller type 1 domain-containing protein</fullName>
    </recommendedName>
</protein>
<evidence type="ECO:0000313" key="2">
    <source>
        <dbReference type="EMBL" id="KAK3217981.1"/>
    </source>
</evidence>
<organism evidence="2 3">
    <name type="scientific">Dipteronia sinensis</name>
    <dbReference type="NCBI Taxonomy" id="43782"/>
    <lineage>
        <taxon>Eukaryota</taxon>
        <taxon>Viridiplantae</taxon>
        <taxon>Streptophyta</taxon>
        <taxon>Embryophyta</taxon>
        <taxon>Tracheophyta</taxon>
        <taxon>Spermatophyta</taxon>
        <taxon>Magnoliopsida</taxon>
        <taxon>eudicotyledons</taxon>
        <taxon>Gunneridae</taxon>
        <taxon>Pentapetalae</taxon>
        <taxon>rosids</taxon>
        <taxon>malvids</taxon>
        <taxon>Sapindales</taxon>
        <taxon>Sapindaceae</taxon>
        <taxon>Hippocastanoideae</taxon>
        <taxon>Acereae</taxon>
        <taxon>Dipteronia</taxon>
    </lineage>
</organism>
<proteinExistence type="predicted"/>
<accession>A0AAE0AHC3</accession>
<dbReference type="AlphaFoldDB" id="A0AAE0AHC3"/>
<evidence type="ECO:0000313" key="3">
    <source>
        <dbReference type="Proteomes" id="UP001281410"/>
    </source>
</evidence>
<comment type="caution">
    <text evidence="2">The sequence shown here is derived from an EMBL/GenBank/DDBJ whole genome shotgun (WGS) entry which is preliminary data.</text>
</comment>
<dbReference type="NCBIfam" id="TIGR01640">
    <property type="entry name" value="F_box_assoc_1"/>
    <property type="match status" value="1"/>
</dbReference>
<dbReference type="PANTHER" id="PTHR31672:SF13">
    <property type="entry name" value="F-BOX PROTEIN CPR30-LIKE"/>
    <property type="match status" value="1"/>
</dbReference>
<dbReference type="EMBL" id="JANJYJ010000004">
    <property type="protein sequence ID" value="KAK3217981.1"/>
    <property type="molecule type" value="Genomic_DNA"/>
</dbReference>
<dbReference type="Proteomes" id="UP001281410">
    <property type="component" value="Unassembled WGS sequence"/>
</dbReference>